<evidence type="ECO:0000313" key="4">
    <source>
        <dbReference type="Proteomes" id="UP000231279"/>
    </source>
</evidence>
<keyword evidence="4" id="KW-1185">Reference proteome</keyword>
<evidence type="ECO:0000256" key="2">
    <source>
        <dbReference type="SAM" id="MobiDB-lite"/>
    </source>
</evidence>
<gene>
    <name evidence="3" type="ORF">CDL12_17041</name>
</gene>
<protein>
    <recommendedName>
        <fullName evidence="5">Ubiquitinyl hydrolase 1</fullName>
    </recommendedName>
</protein>
<keyword evidence="1" id="KW-0175">Coiled coil</keyword>
<dbReference type="EMBL" id="NKXS01003241">
    <property type="protein sequence ID" value="PIN10368.1"/>
    <property type="molecule type" value="Genomic_DNA"/>
</dbReference>
<proteinExistence type="predicted"/>
<dbReference type="AlphaFoldDB" id="A0A2G9GYL4"/>
<sequence length="287" mass="34410">MGHYCILIPRPRDEEVCRSRRKSEEISRRLHCWVDAQKLIEFPQLYWWGECKLPNKVHDADDRLKSITAEMVFEFNPTSQELCLLNSDSAVAAIVRAKDQEIKELKKRVAELEAAANKDLCVVAPAKVDAGATKEQRDRGAACEERRRMRKMRRWIKKGKMMKMRKRKRKRKRKLSRMSKRKRKSRRGRTIRKVKRKMVKMRRRKRRKVRKRRKEKIVMMMRSTKHRADQVSCHHEVEMNKKLEAISRKLDFGQDVNFGKWNYEAIRTLSSIIDDLKLNVKAFEKYN</sequence>
<reference evidence="4" key="1">
    <citation type="journal article" date="2018" name="Gigascience">
        <title>Genome assembly of the Pink Ipe (Handroanthus impetiginosus, Bignoniaceae), a highly valued, ecologically keystone Neotropical timber forest tree.</title>
        <authorList>
            <person name="Silva-Junior O.B."/>
            <person name="Grattapaglia D."/>
            <person name="Novaes E."/>
            <person name="Collevatti R.G."/>
        </authorList>
    </citation>
    <scope>NUCLEOTIDE SEQUENCE [LARGE SCALE GENOMIC DNA]</scope>
    <source>
        <strain evidence="4">cv. UFG-1</strain>
    </source>
</reference>
<evidence type="ECO:0008006" key="5">
    <source>
        <dbReference type="Google" id="ProtNLM"/>
    </source>
</evidence>
<comment type="caution">
    <text evidence="3">The sequence shown here is derived from an EMBL/GenBank/DDBJ whole genome shotgun (WGS) entry which is preliminary data.</text>
</comment>
<evidence type="ECO:0000313" key="3">
    <source>
        <dbReference type="EMBL" id="PIN10368.1"/>
    </source>
</evidence>
<name>A0A2G9GYL4_9LAMI</name>
<feature type="coiled-coil region" evidence="1">
    <location>
        <begin position="95"/>
        <end position="122"/>
    </location>
</feature>
<organism evidence="3 4">
    <name type="scientific">Handroanthus impetiginosus</name>
    <dbReference type="NCBI Taxonomy" id="429701"/>
    <lineage>
        <taxon>Eukaryota</taxon>
        <taxon>Viridiplantae</taxon>
        <taxon>Streptophyta</taxon>
        <taxon>Embryophyta</taxon>
        <taxon>Tracheophyta</taxon>
        <taxon>Spermatophyta</taxon>
        <taxon>Magnoliopsida</taxon>
        <taxon>eudicotyledons</taxon>
        <taxon>Gunneridae</taxon>
        <taxon>Pentapetalae</taxon>
        <taxon>asterids</taxon>
        <taxon>lamiids</taxon>
        <taxon>Lamiales</taxon>
        <taxon>Bignoniaceae</taxon>
        <taxon>Crescentiina</taxon>
        <taxon>Tabebuia alliance</taxon>
        <taxon>Handroanthus</taxon>
    </lineage>
</organism>
<feature type="region of interest" description="Disordered" evidence="2">
    <location>
        <begin position="160"/>
        <end position="189"/>
    </location>
</feature>
<dbReference type="OrthoDB" id="2289094at2759"/>
<accession>A0A2G9GYL4</accession>
<dbReference type="Proteomes" id="UP000231279">
    <property type="component" value="Unassembled WGS sequence"/>
</dbReference>
<evidence type="ECO:0000256" key="1">
    <source>
        <dbReference type="SAM" id="Coils"/>
    </source>
</evidence>